<keyword evidence="2" id="KW-0812">Transmembrane</keyword>
<evidence type="ECO:0000313" key="4">
    <source>
        <dbReference type="Proteomes" id="UP000030746"/>
    </source>
</evidence>
<evidence type="ECO:0000256" key="1">
    <source>
        <dbReference type="SAM" id="MobiDB-lite"/>
    </source>
</evidence>
<dbReference type="AlphaFoldDB" id="V4ATB3"/>
<feature type="compositionally biased region" description="Polar residues" evidence="1">
    <location>
        <begin position="27"/>
        <end position="39"/>
    </location>
</feature>
<keyword evidence="2" id="KW-1133">Transmembrane helix</keyword>
<dbReference type="CTD" id="20248692"/>
<keyword evidence="2" id="KW-0472">Membrane</keyword>
<feature type="transmembrane region" description="Helical" evidence="2">
    <location>
        <begin position="66"/>
        <end position="86"/>
    </location>
</feature>
<organism evidence="3 4">
    <name type="scientific">Lottia gigantea</name>
    <name type="common">Giant owl limpet</name>
    <dbReference type="NCBI Taxonomy" id="225164"/>
    <lineage>
        <taxon>Eukaryota</taxon>
        <taxon>Metazoa</taxon>
        <taxon>Spiralia</taxon>
        <taxon>Lophotrochozoa</taxon>
        <taxon>Mollusca</taxon>
        <taxon>Gastropoda</taxon>
        <taxon>Patellogastropoda</taxon>
        <taxon>Lottioidea</taxon>
        <taxon>Lottiidae</taxon>
        <taxon>Lottia</taxon>
    </lineage>
</organism>
<evidence type="ECO:0000313" key="3">
    <source>
        <dbReference type="EMBL" id="ESO96961.1"/>
    </source>
</evidence>
<gene>
    <name evidence="3" type="ORF">LOTGIDRAFT_231738</name>
</gene>
<dbReference type="OrthoDB" id="6604018at2759"/>
<dbReference type="KEGG" id="lgi:LOTGIDRAFT_231738"/>
<feature type="non-terminal residue" evidence="3">
    <location>
        <position position="1"/>
    </location>
</feature>
<proteinExistence type="predicted"/>
<sequence length="139" mass="16140">MDEQSEQTHGSPKRPTPQFKYIPPPKTRNQSRLSDNNTDGEFRPIYIPRNQTLNDAMKRYLKENPLVAIGAIGILASFGTGLTLFYRGVHPVWEERMMWSRCTFQALTALAIGYSEYKRVKEVEKIYKQYTPEQINQVI</sequence>
<protein>
    <recommendedName>
        <fullName evidence="5">HIG1 domain-containing protein</fullName>
    </recommendedName>
</protein>
<keyword evidence="4" id="KW-1185">Reference proteome</keyword>
<feature type="region of interest" description="Disordered" evidence="1">
    <location>
        <begin position="1"/>
        <end position="44"/>
    </location>
</feature>
<evidence type="ECO:0008006" key="5">
    <source>
        <dbReference type="Google" id="ProtNLM"/>
    </source>
</evidence>
<reference evidence="3 4" key="1">
    <citation type="journal article" date="2013" name="Nature">
        <title>Insights into bilaterian evolution from three spiralian genomes.</title>
        <authorList>
            <person name="Simakov O."/>
            <person name="Marletaz F."/>
            <person name="Cho S.J."/>
            <person name="Edsinger-Gonzales E."/>
            <person name="Havlak P."/>
            <person name="Hellsten U."/>
            <person name="Kuo D.H."/>
            <person name="Larsson T."/>
            <person name="Lv J."/>
            <person name="Arendt D."/>
            <person name="Savage R."/>
            <person name="Osoegawa K."/>
            <person name="de Jong P."/>
            <person name="Grimwood J."/>
            <person name="Chapman J.A."/>
            <person name="Shapiro H."/>
            <person name="Aerts A."/>
            <person name="Otillar R.P."/>
            <person name="Terry A.Y."/>
            <person name="Boore J.L."/>
            <person name="Grigoriev I.V."/>
            <person name="Lindberg D.R."/>
            <person name="Seaver E.C."/>
            <person name="Weisblat D.A."/>
            <person name="Putnam N.H."/>
            <person name="Rokhsar D.S."/>
        </authorList>
    </citation>
    <scope>NUCLEOTIDE SEQUENCE [LARGE SCALE GENOMIC DNA]</scope>
</reference>
<name>V4ATB3_LOTGI</name>
<dbReference type="HOGENOM" id="CLU_1847382_0_0_1"/>
<dbReference type="RefSeq" id="XP_009052449.1">
    <property type="nucleotide sequence ID" value="XM_009054201.1"/>
</dbReference>
<accession>V4ATB3</accession>
<evidence type="ECO:0000256" key="2">
    <source>
        <dbReference type="SAM" id="Phobius"/>
    </source>
</evidence>
<dbReference type="EMBL" id="KB201362">
    <property type="protein sequence ID" value="ESO96961.1"/>
    <property type="molecule type" value="Genomic_DNA"/>
</dbReference>
<dbReference type="GeneID" id="20248692"/>
<dbReference type="Proteomes" id="UP000030746">
    <property type="component" value="Unassembled WGS sequence"/>
</dbReference>